<dbReference type="InterPro" id="IPR013154">
    <property type="entry name" value="ADH-like_N"/>
</dbReference>
<dbReference type="Gene3D" id="3.90.180.10">
    <property type="entry name" value="Medium-chain alcohol dehydrogenases, catalytic domain"/>
    <property type="match status" value="1"/>
</dbReference>
<evidence type="ECO:0000313" key="5">
    <source>
        <dbReference type="EMBL" id="UJO21583.1"/>
    </source>
</evidence>
<comment type="similarity">
    <text evidence="1">Belongs to the zinc-containing alcohol dehydrogenase family.</text>
</comment>
<comment type="subunit">
    <text evidence="2">Monomer.</text>
</comment>
<reference evidence="5" key="1">
    <citation type="submission" date="2021-12" db="EMBL/GenBank/DDBJ databases">
        <authorList>
            <person name="Zaccaron A."/>
            <person name="Stergiopoulos I."/>
        </authorList>
    </citation>
    <scope>NUCLEOTIDE SEQUENCE</scope>
    <source>
        <strain evidence="5">Race5_Kim</strain>
    </source>
</reference>
<dbReference type="InterPro" id="IPR036291">
    <property type="entry name" value="NAD(P)-bd_dom_sf"/>
</dbReference>
<proteinExistence type="inferred from homology"/>
<dbReference type="SUPFAM" id="SSF51735">
    <property type="entry name" value="NAD(P)-binding Rossmann-fold domains"/>
    <property type="match status" value="1"/>
</dbReference>
<keyword evidence="3" id="KW-0560">Oxidoreductase</keyword>
<dbReference type="EMBL" id="CP090171">
    <property type="protein sequence ID" value="UJO21583.1"/>
    <property type="molecule type" value="Genomic_DNA"/>
</dbReference>
<dbReference type="InterPro" id="IPR011032">
    <property type="entry name" value="GroES-like_sf"/>
</dbReference>
<dbReference type="Gene3D" id="3.40.50.720">
    <property type="entry name" value="NAD(P)-binding Rossmann-like Domain"/>
    <property type="match status" value="1"/>
</dbReference>
<gene>
    <name evidence="5" type="ORF">CLAFUR5_08982</name>
</gene>
<protein>
    <submittedName>
        <fullName evidence="5">Trans-enoyl reductase fsr4</fullName>
    </submittedName>
</protein>
<dbReference type="Pfam" id="PF08240">
    <property type="entry name" value="ADH_N"/>
    <property type="match status" value="1"/>
</dbReference>
<name>A0A9Q8PFL2_PASFU</name>
<evidence type="ECO:0000256" key="3">
    <source>
        <dbReference type="ARBA" id="ARBA00023002"/>
    </source>
</evidence>
<evidence type="ECO:0000313" key="6">
    <source>
        <dbReference type="Proteomes" id="UP000756132"/>
    </source>
</evidence>
<dbReference type="PANTHER" id="PTHR45348:SF5">
    <property type="entry name" value="OXIDOREDUCTASE, PUTATIVE (AFU_ORTHOLOGUE AFUA_8G01420)-RELATED"/>
    <property type="match status" value="1"/>
</dbReference>
<dbReference type="InterPro" id="IPR047122">
    <property type="entry name" value="Trans-enoyl_RdTase-like"/>
</dbReference>
<keyword evidence="6" id="KW-1185">Reference proteome</keyword>
<dbReference type="KEGG" id="ffu:CLAFUR5_08982"/>
<evidence type="ECO:0000259" key="4">
    <source>
        <dbReference type="SMART" id="SM00829"/>
    </source>
</evidence>
<dbReference type="GO" id="GO:0016651">
    <property type="term" value="F:oxidoreductase activity, acting on NAD(P)H"/>
    <property type="evidence" value="ECO:0007669"/>
    <property type="project" value="InterPro"/>
</dbReference>
<dbReference type="InterPro" id="IPR020843">
    <property type="entry name" value="ER"/>
</dbReference>
<dbReference type="CDD" id="cd08249">
    <property type="entry name" value="enoyl_reductase_like"/>
    <property type="match status" value="1"/>
</dbReference>
<accession>A0A9Q8PFL2</accession>
<dbReference type="AlphaFoldDB" id="A0A9Q8PFL2"/>
<dbReference type="OMA" id="MTPHGSF"/>
<evidence type="ECO:0000256" key="2">
    <source>
        <dbReference type="ARBA" id="ARBA00011245"/>
    </source>
</evidence>
<dbReference type="RefSeq" id="XP_047765949.1">
    <property type="nucleotide sequence ID" value="XM_047908130.1"/>
</dbReference>
<reference evidence="5" key="2">
    <citation type="journal article" date="2022" name="Microb. Genom.">
        <title>A chromosome-scale genome assembly of the tomato pathogen Cladosporium fulvum reveals a compartmentalized genome architecture and the presence of a dispensable chromosome.</title>
        <authorList>
            <person name="Zaccaron A.Z."/>
            <person name="Chen L.H."/>
            <person name="Samaras A."/>
            <person name="Stergiopoulos I."/>
        </authorList>
    </citation>
    <scope>NUCLEOTIDE SEQUENCE</scope>
    <source>
        <strain evidence="5">Race5_Kim</strain>
    </source>
</reference>
<dbReference type="Proteomes" id="UP000756132">
    <property type="component" value="Chromosome 9"/>
</dbReference>
<dbReference type="GeneID" id="71988860"/>
<dbReference type="OrthoDB" id="3233595at2759"/>
<evidence type="ECO:0000256" key="1">
    <source>
        <dbReference type="ARBA" id="ARBA00008072"/>
    </source>
</evidence>
<dbReference type="PANTHER" id="PTHR45348">
    <property type="entry name" value="HYPOTHETICAL OXIDOREDUCTASE (EUROFUNG)"/>
    <property type="match status" value="1"/>
</dbReference>
<dbReference type="SMART" id="SM00829">
    <property type="entry name" value="PKS_ER"/>
    <property type="match status" value="1"/>
</dbReference>
<feature type="domain" description="Enoyl reductase (ER)" evidence="4">
    <location>
        <begin position="9"/>
        <end position="328"/>
    </location>
</feature>
<sequence>MKEAIVGKGPTVTIRDTEIPKPGPHQIVTKIEYSGSNPKDWKVPEWMPDTPALNQGDDISGVVHEVGEGVTEFKKGDRVAAFHEMMAPGGSYAEYGLSWDHTTFFLPENTSFEAGAALPLAALTAAVGLFGDNTLNLPAQPWNPTTEKIPLVVYGGSSAVGSYVLQFASKANIHPLIVVAGRAQKHVEQFIDRSKGDTIIDYRNGDEAVQQGIKDALKGQKLHHAYDAVSEKGSYHNIGKALEPKGKITLVLPGKDYSDMPEHVTKTITMVGDVHGPKKDLGFVYSRYITRGLEEGWFKPQPQEIVPGGLNGVQGALEKLKDGTVSAVKYVFKISDTK</sequence>
<organism evidence="5 6">
    <name type="scientific">Passalora fulva</name>
    <name type="common">Tomato leaf mold</name>
    <name type="synonym">Cladosporium fulvum</name>
    <dbReference type="NCBI Taxonomy" id="5499"/>
    <lineage>
        <taxon>Eukaryota</taxon>
        <taxon>Fungi</taxon>
        <taxon>Dikarya</taxon>
        <taxon>Ascomycota</taxon>
        <taxon>Pezizomycotina</taxon>
        <taxon>Dothideomycetes</taxon>
        <taxon>Dothideomycetidae</taxon>
        <taxon>Mycosphaerellales</taxon>
        <taxon>Mycosphaerellaceae</taxon>
        <taxon>Fulvia</taxon>
    </lineage>
</organism>
<dbReference type="SUPFAM" id="SSF50129">
    <property type="entry name" value="GroES-like"/>
    <property type="match status" value="1"/>
</dbReference>